<dbReference type="PANTHER" id="PTHR10361">
    <property type="entry name" value="SODIUM-BILE ACID COTRANSPORTER"/>
    <property type="match status" value="1"/>
</dbReference>
<feature type="transmembrane region" description="Helical" evidence="5">
    <location>
        <begin position="285"/>
        <end position="309"/>
    </location>
</feature>
<dbReference type="Proteomes" id="UP000281498">
    <property type="component" value="Unassembled WGS sequence"/>
</dbReference>
<proteinExistence type="predicted"/>
<dbReference type="PANTHER" id="PTHR10361:SF28">
    <property type="entry name" value="P3 PROTEIN-RELATED"/>
    <property type="match status" value="1"/>
</dbReference>
<dbReference type="Pfam" id="PF01758">
    <property type="entry name" value="SBF"/>
    <property type="match status" value="1"/>
</dbReference>
<evidence type="ECO:0000313" key="7">
    <source>
        <dbReference type="Proteomes" id="UP000281498"/>
    </source>
</evidence>
<dbReference type="Gene3D" id="1.20.1530.20">
    <property type="match status" value="1"/>
</dbReference>
<keyword evidence="7" id="KW-1185">Reference proteome</keyword>
<accession>A0A3A9K9S0</accession>
<evidence type="ECO:0008006" key="8">
    <source>
        <dbReference type="Google" id="ProtNLM"/>
    </source>
</evidence>
<feature type="transmembrane region" description="Helical" evidence="5">
    <location>
        <begin position="158"/>
        <end position="179"/>
    </location>
</feature>
<dbReference type="InterPro" id="IPR038770">
    <property type="entry name" value="Na+/solute_symporter_sf"/>
</dbReference>
<evidence type="ECO:0000256" key="1">
    <source>
        <dbReference type="ARBA" id="ARBA00004141"/>
    </source>
</evidence>
<organism evidence="6 7">
    <name type="scientific">Salipaludibacillus neizhouensis</name>
    <dbReference type="NCBI Taxonomy" id="885475"/>
    <lineage>
        <taxon>Bacteria</taxon>
        <taxon>Bacillati</taxon>
        <taxon>Bacillota</taxon>
        <taxon>Bacilli</taxon>
        <taxon>Bacillales</taxon>
        <taxon>Bacillaceae</taxon>
    </lineage>
</organism>
<reference evidence="6 7" key="1">
    <citation type="submission" date="2017-10" db="EMBL/GenBank/DDBJ databases">
        <title>Bacillus sp. nov., a halophilic bacterium isolated from a Keqin Lake.</title>
        <authorList>
            <person name="Wang H."/>
        </authorList>
    </citation>
    <scope>NUCLEOTIDE SEQUENCE [LARGE SCALE GENOMIC DNA]</scope>
    <source>
        <strain evidence="6 7">KCTC 13187</strain>
    </source>
</reference>
<evidence type="ECO:0000256" key="4">
    <source>
        <dbReference type="ARBA" id="ARBA00023136"/>
    </source>
</evidence>
<evidence type="ECO:0000313" key="6">
    <source>
        <dbReference type="EMBL" id="RKL67171.1"/>
    </source>
</evidence>
<feature type="transmembrane region" description="Helical" evidence="5">
    <location>
        <begin position="95"/>
        <end position="119"/>
    </location>
</feature>
<evidence type="ECO:0000256" key="5">
    <source>
        <dbReference type="SAM" id="Phobius"/>
    </source>
</evidence>
<dbReference type="InterPro" id="IPR002657">
    <property type="entry name" value="BilAc:Na_symport/Acr3"/>
</dbReference>
<dbReference type="RefSeq" id="WP_110937342.1">
    <property type="nucleotide sequence ID" value="NZ_KZ614146.1"/>
</dbReference>
<comment type="subcellular location">
    <subcellularLocation>
        <location evidence="1">Membrane</location>
        <topology evidence="1">Multi-pass membrane protein</topology>
    </subcellularLocation>
</comment>
<evidence type="ECO:0000256" key="3">
    <source>
        <dbReference type="ARBA" id="ARBA00022989"/>
    </source>
</evidence>
<feature type="transmembrane region" description="Helical" evidence="5">
    <location>
        <begin position="68"/>
        <end position="89"/>
    </location>
</feature>
<comment type="caution">
    <text evidence="6">The sequence shown here is derived from an EMBL/GenBank/DDBJ whole genome shotgun (WGS) entry which is preliminary data.</text>
</comment>
<name>A0A3A9K9S0_9BACI</name>
<dbReference type="EMBL" id="PDOE01000004">
    <property type="protein sequence ID" value="RKL67171.1"/>
    <property type="molecule type" value="Genomic_DNA"/>
</dbReference>
<keyword evidence="3 5" id="KW-1133">Transmembrane helix</keyword>
<feature type="transmembrane region" description="Helical" evidence="5">
    <location>
        <begin position="12"/>
        <end position="31"/>
    </location>
</feature>
<sequence>MLKKTNLLLEKAMPYMIPLIVCLGVTVWSGMAELDWIVKWIFAFISFSSCLSLNLFHVKQAFSRPVPIVVCLIILQLFIPSLAYLSGLIFFPDDIYMIAGLVLAFTIPTGVITLMWTGIFGGNTGLTLAIVLINTILSPLLVPLTLKFLVGTQVSMDALGLMNGLFWMIVLPSLCGIFFNRVTGGSSKKLGTTLAPFSKIAIMTVILINSAVVAPFFQTIDATLIFLFLLVWTISSIAYLMGLFIPCLLKWEKETAISLMYNSGMRNTGVGASLAVTFFPPTTALPVVLAIIFQQFLAVLAGKFVHFYFKREKKWIGLLDLNRAK</sequence>
<feature type="transmembrane region" description="Helical" evidence="5">
    <location>
        <begin position="37"/>
        <end position="56"/>
    </location>
</feature>
<gene>
    <name evidence="6" type="ORF">CR203_11720</name>
</gene>
<evidence type="ECO:0000256" key="2">
    <source>
        <dbReference type="ARBA" id="ARBA00022692"/>
    </source>
</evidence>
<dbReference type="InterPro" id="IPR004710">
    <property type="entry name" value="Bilac:Na_transpt"/>
</dbReference>
<protein>
    <recommendedName>
        <fullName evidence="8">Bile acid:sodium symporter</fullName>
    </recommendedName>
</protein>
<dbReference type="OrthoDB" id="1551454at2"/>
<feature type="transmembrane region" description="Helical" evidence="5">
    <location>
        <begin position="126"/>
        <end position="146"/>
    </location>
</feature>
<dbReference type="GO" id="GO:0016020">
    <property type="term" value="C:membrane"/>
    <property type="evidence" value="ECO:0007669"/>
    <property type="project" value="UniProtKB-SubCell"/>
</dbReference>
<feature type="transmembrane region" description="Helical" evidence="5">
    <location>
        <begin position="200"/>
        <end position="218"/>
    </location>
</feature>
<keyword evidence="4 5" id="KW-0472">Membrane</keyword>
<dbReference type="AlphaFoldDB" id="A0A3A9K9S0"/>
<keyword evidence="2 5" id="KW-0812">Transmembrane</keyword>
<feature type="transmembrane region" description="Helical" evidence="5">
    <location>
        <begin position="224"/>
        <end position="247"/>
    </location>
</feature>